<sequence>MMNSRVRGTRAGKRDTRAQIFDVARCRFLPGGHQAVTLPAGAAEAGVGVAPVGYCFGSGKDLTGAAPTPAVNPAEPLARAAEGEPATFPQRILCDLLALWPAPRTTRP</sequence>
<dbReference type="Proteomes" id="UP001597261">
    <property type="component" value="Unassembled WGS sequence"/>
</dbReference>
<keyword evidence="2" id="KW-1185">Reference proteome</keyword>
<dbReference type="Gene3D" id="1.10.357.10">
    <property type="entry name" value="Tetracycline Repressor, domain 2"/>
    <property type="match status" value="1"/>
</dbReference>
<dbReference type="EMBL" id="JBHUDX010000011">
    <property type="protein sequence ID" value="MFD1657507.1"/>
    <property type="molecule type" value="Genomic_DNA"/>
</dbReference>
<evidence type="ECO:0000313" key="1">
    <source>
        <dbReference type="EMBL" id="MFD1657507.1"/>
    </source>
</evidence>
<evidence type="ECO:0000313" key="2">
    <source>
        <dbReference type="Proteomes" id="UP001597261"/>
    </source>
</evidence>
<dbReference type="RefSeq" id="WP_381078736.1">
    <property type="nucleotide sequence ID" value="NZ_JBHUDX010000011.1"/>
</dbReference>
<dbReference type="InterPro" id="IPR009057">
    <property type="entry name" value="Homeodomain-like_sf"/>
</dbReference>
<comment type="caution">
    <text evidence="1">The sequence shown here is derived from an EMBL/GenBank/DDBJ whole genome shotgun (WGS) entry which is preliminary data.</text>
</comment>
<accession>A0ABW4IL76</accession>
<proteinExistence type="predicted"/>
<organism evidence="1 2">
    <name type="scientific">Streptomyces caeni</name>
    <dbReference type="NCBI Taxonomy" id="2307231"/>
    <lineage>
        <taxon>Bacteria</taxon>
        <taxon>Bacillati</taxon>
        <taxon>Actinomycetota</taxon>
        <taxon>Actinomycetes</taxon>
        <taxon>Kitasatosporales</taxon>
        <taxon>Streptomycetaceae</taxon>
        <taxon>Streptomyces</taxon>
    </lineage>
</organism>
<protein>
    <submittedName>
        <fullName evidence="1">Uncharacterized protein</fullName>
    </submittedName>
</protein>
<gene>
    <name evidence="1" type="ORF">ACFSL4_04490</name>
</gene>
<name>A0ABW4IL76_9ACTN</name>
<dbReference type="SUPFAM" id="SSF46689">
    <property type="entry name" value="Homeodomain-like"/>
    <property type="match status" value="1"/>
</dbReference>
<reference evidence="2" key="1">
    <citation type="journal article" date="2019" name="Int. J. Syst. Evol. Microbiol.">
        <title>The Global Catalogue of Microorganisms (GCM) 10K type strain sequencing project: providing services to taxonomists for standard genome sequencing and annotation.</title>
        <authorList>
            <consortium name="The Broad Institute Genomics Platform"/>
            <consortium name="The Broad Institute Genome Sequencing Center for Infectious Disease"/>
            <person name="Wu L."/>
            <person name="Ma J."/>
        </authorList>
    </citation>
    <scope>NUCLEOTIDE SEQUENCE [LARGE SCALE GENOMIC DNA]</scope>
    <source>
        <strain evidence="2">CGMCC 1.12470</strain>
    </source>
</reference>